<dbReference type="InterPro" id="IPR037522">
    <property type="entry name" value="HD_GYP_dom"/>
</dbReference>
<comment type="caution">
    <text evidence="4">The sequence shown here is derived from an EMBL/GenBank/DDBJ whole genome shotgun (WGS) entry which is preliminary data.</text>
</comment>
<dbReference type="SUPFAM" id="SSF109604">
    <property type="entry name" value="HD-domain/PDEase-like"/>
    <property type="match status" value="1"/>
</dbReference>
<evidence type="ECO:0000259" key="3">
    <source>
        <dbReference type="PROSITE" id="PS51832"/>
    </source>
</evidence>
<dbReference type="Pfam" id="PF00072">
    <property type="entry name" value="Response_reg"/>
    <property type="match status" value="1"/>
</dbReference>
<dbReference type="Gene3D" id="3.40.50.2300">
    <property type="match status" value="1"/>
</dbReference>
<sequence>MPWRICMKSGPPGPICSNRSEALSMLNLMDPDSKPTLLVVDDTPENLSLLSALLSPHYRVKVAINGQRALDILASDTRVDLILLDVVMPDMDGYQVMQALQDIPQARGVPVIFLTAQVEESAEAHGLALGAVDYIHKPITPAIVLARVRNHLELKAARDLLYNQNAYLEQEVERRTRENELIQNITIHSLASLAETRDNETGNHILRTQHYVKLLAEELSDHPRFQDELTPKTIELLFKSAPLHDIGKVGVPDRILLKPGKLEPEEFAQMKNHPVLGKEAIVHAEEALGVEVEFLRLAKEIACYHHEKWDGSGYPHGLAGDDIPLSARLMALADVYDALISKRCYKAALPHDEVVPIILAGRGNHFDPDITDAFARIHPQFQEIARRFHDD</sequence>
<evidence type="ECO:0000313" key="5">
    <source>
        <dbReference type="Proteomes" id="UP000461288"/>
    </source>
</evidence>
<dbReference type="GO" id="GO:0008081">
    <property type="term" value="F:phosphoric diester hydrolase activity"/>
    <property type="evidence" value="ECO:0007669"/>
    <property type="project" value="UniProtKB-ARBA"/>
</dbReference>
<dbReference type="EMBL" id="WTFN01000036">
    <property type="protein sequence ID" value="MWK57420.1"/>
    <property type="molecule type" value="Genomic_DNA"/>
</dbReference>
<dbReference type="InterPro" id="IPR011006">
    <property type="entry name" value="CheY-like_superfamily"/>
</dbReference>
<feature type="modified residue" description="4-aspartylphosphate" evidence="1">
    <location>
        <position position="85"/>
    </location>
</feature>
<dbReference type="PROSITE" id="PS50110">
    <property type="entry name" value="RESPONSE_REGULATORY"/>
    <property type="match status" value="1"/>
</dbReference>
<reference evidence="4 5" key="1">
    <citation type="submission" date="2019-12" db="EMBL/GenBank/DDBJ databases">
        <title>Draft genome sequence of Pseudomonas otitidis recovered from a chicken carcass.</title>
        <authorList>
            <person name="Vieira T.R."/>
            <person name="Oliviera E.F.C."/>
            <person name="Silva N.M.V."/>
            <person name="Sambrano G.E."/>
            <person name="Cibulski S.P."/>
            <person name="Cardoso M.R.I."/>
        </authorList>
    </citation>
    <scope>NUCLEOTIDE SEQUENCE [LARGE SCALE GENOMIC DNA]</scope>
    <source>
        <strain evidence="4 5">25_K</strain>
    </source>
</reference>
<protein>
    <submittedName>
        <fullName evidence="4">Response regulator</fullName>
    </submittedName>
</protein>
<keyword evidence="1" id="KW-0597">Phosphoprotein</keyword>
<dbReference type="InterPro" id="IPR003607">
    <property type="entry name" value="HD/PDEase_dom"/>
</dbReference>
<feature type="domain" description="HD-GYP" evidence="3">
    <location>
        <begin position="179"/>
        <end position="390"/>
    </location>
</feature>
<dbReference type="PANTHER" id="PTHR45228">
    <property type="entry name" value="CYCLIC DI-GMP PHOSPHODIESTERASE TM_0186-RELATED"/>
    <property type="match status" value="1"/>
</dbReference>
<dbReference type="PROSITE" id="PS51832">
    <property type="entry name" value="HD_GYP"/>
    <property type="match status" value="1"/>
</dbReference>
<name>A0A7X3H9B1_9GAMM</name>
<evidence type="ECO:0000259" key="2">
    <source>
        <dbReference type="PROSITE" id="PS50110"/>
    </source>
</evidence>
<gene>
    <name evidence="4" type="ORF">GO594_15670</name>
</gene>
<dbReference type="InterPro" id="IPR052020">
    <property type="entry name" value="Cyclic_di-GMP/3'3'-cGAMP_PDE"/>
</dbReference>
<dbReference type="SMART" id="SM00448">
    <property type="entry name" value="REC"/>
    <property type="match status" value="1"/>
</dbReference>
<dbReference type="PANTHER" id="PTHR45228:SF5">
    <property type="entry name" value="CYCLIC DI-GMP PHOSPHODIESTERASE VC_1348-RELATED"/>
    <property type="match status" value="1"/>
</dbReference>
<dbReference type="CDD" id="cd00077">
    <property type="entry name" value="HDc"/>
    <property type="match status" value="1"/>
</dbReference>
<evidence type="ECO:0000256" key="1">
    <source>
        <dbReference type="PROSITE-ProRule" id="PRU00169"/>
    </source>
</evidence>
<dbReference type="Proteomes" id="UP000461288">
    <property type="component" value="Unassembled WGS sequence"/>
</dbReference>
<dbReference type="GO" id="GO:0000160">
    <property type="term" value="P:phosphorelay signal transduction system"/>
    <property type="evidence" value="ECO:0007669"/>
    <property type="project" value="InterPro"/>
</dbReference>
<organism evidence="4 5">
    <name type="scientific">Metapseudomonas otitidis</name>
    <dbReference type="NCBI Taxonomy" id="319939"/>
    <lineage>
        <taxon>Bacteria</taxon>
        <taxon>Pseudomonadati</taxon>
        <taxon>Pseudomonadota</taxon>
        <taxon>Gammaproteobacteria</taxon>
        <taxon>Pseudomonadales</taxon>
        <taxon>Pseudomonadaceae</taxon>
        <taxon>Metapseudomonas</taxon>
    </lineage>
</organism>
<dbReference type="SMART" id="SM00471">
    <property type="entry name" value="HDc"/>
    <property type="match status" value="1"/>
</dbReference>
<dbReference type="AlphaFoldDB" id="A0A7X3H9B1"/>
<dbReference type="SUPFAM" id="SSF52172">
    <property type="entry name" value="CheY-like"/>
    <property type="match status" value="1"/>
</dbReference>
<proteinExistence type="predicted"/>
<dbReference type="InterPro" id="IPR001789">
    <property type="entry name" value="Sig_transdc_resp-reg_receiver"/>
</dbReference>
<feature type="domain" description="Response regulatory" evidence="2">
    <location>
        <begin position="36"/>
        <end position="152"/>
    </location>
</feature>
<evidence type="ECO:0000313" key="4">
    <source>
        <dbReference type="EMBL" id="MWK57420.1"/>
    </source>
</evidence>
<accession>A0A7X3H9B1</accession>
<dbReference type="Gene3D" id="1.10.3210.10">
    <property type="entry name" value="Hypothetical protein af1432"/>
    <property type="match status" value="1"/>
</dbReference>
<dbReference type="Pfam" id="PF13487">
    <property type="entry name" value="HD_5"/>
    <property type="match status" value="1"/>
</dbReference>